<dbReference type="PROSITE" id="PS00913">
    <property type="entry name" value="ADH_IRON_1"/>
    <property type="match status" value="1"/>
</dbReference>
<evidence type="ECO:0000313" key="5">
    <source>
        <dbReference type="Proteomes" id="UP000310263"/>
    </source>
</evidence>
<dbReference type="OrthoDB" id="323926at2"/>
<dbReference type="GO" id="GO:0008106">
    <property type="term" value="F:alcohol dehydrogenase (NADP+) activity"/>
    <property type="evidence" value="ECO:0007669"/>
    <property type="project" value="TreeGrafter"/>
</dbReference>
<dbReference type="SUPFAM" id="SSF56796">
    <property type="entry name" value="Dehydroquinate synthase-like"/>
    <property type="match status" value="1"/>
</dbReference>
<dbReference type="Proteomes" id="UP000310263">
    <property type="component" value="Unassembled WGS sequence"/>
</dbReference>
<dbReference type="InterPro" id="IPR018211">
    <property type="entry name" value="ADH_Fe_CS"/>
</dbReference>
<dbReference type="EMBL" id="SRYE01000001">
    <property type="protein sequence ID" value="TGY63286.1"/>
    <property type="molecule type" value="Genomic_DNA"/>
</dbReference>
<dbReference type="GO" id="GO:1990002">
    <property type="term" value="F:methylglyoxal reductase (NADPH) (acetol producing) activity"/>
    <property type="evidence" value="ECO:0007669"/>
    <property type="project" value="TreeGrafter"/>
</dbReference>
<name>A0A4S2F2V4_9ACTN</name>
<dbReference type="Gene3D" id="3.40.50.1970">
    <property type="match status" value="1"/>
</dbReference>
<evidence type="ECO:0000256" key="1">
    <source>
        <dbReference type="ARBA" id="ARBA00023002"/>
    </source>
</evidence>
<dbReference type="Gene3D" id="1.20.1090.10">
    <property type="entry name" value="Dehydroquinate synthase-like - alpha domain"/>
    <property type="match status" value="1"/>
</dbReference>
<dbReference type="FunFam" id="3.40.50.1970:FF:000003">
    <property type="entry name" value="Alcohol dehydrogenase, iron-containing"/>
    <property type="match status" value="1"/>
</dbReference>
<dbReference type="InterPro" id="IPR044731">
    <property type="entry name" value="BDH-like"/>
</dbReference>
<evidence type="ECO:0000259" key="2">
    <source>
        <dbReference type="Pfam" id="PF00465"/>
    </source>
</evidence>
<feature type="domain" description="Fe-containing alcohol dehydrogenase-like C-terminal" evidence="3">
    <location>
        <begin position="189"/>
        <end position="392"/>
    </location>
</feature>
<dbReference type="GO" id="GO:0005829">
    <property type="term" value="C:cytosol"/>
    <property type="evidence" value="ECO:0007669"/>
    <property type="project" value="TreeGrafter"/>
</dbReference>
<protein>
    <submittedName>
        <fullName evidence="4">Iron-containing alcohol dehydrogenase</fullName>
    </submittedName>
</protein>
<reference evidence="4 5" key="1">
    <citation type="submission" date="2019-04" db="EMBL/GenBank/DDBJ databases">
        <title>Microbes associate with the intestines of laboratory mice.</title>
        <authorList>
            <person name="Navarre W."/>
            <person name="Wong E."/>
            <person name="Huang K."/>
            <person name="Tropini C."/>
            <person name="Ng K."/>
            <person name="Yu B."/>
        </authorList>
    </citation>
    <scope>NUCLEOTIDE SEQUENCE [LARGE SCALE GENOMIC DNA]</scope>
    <source>
        <strain evidence="4 5">NM07_P-09</strain>
    </source>
</reference>
<dbReference type="AlphaFoldDB" id="A0A4S2F2V4"/>
<sequence length="394" mass="42464">MNGFVYSIPTTIYFGDDQFDKLGEVVASYGSCVLLTYGGGSIKRTGLYDRIMGLLQAQGLSVIELGGIEPNPRIASVRRGAQMCKEGNVDVVLAVGGGSTIDCSKFICAGAKADRDPWDWFADKTTPIDDALPLVTVLTLAATGSEMDSGGVISNPETHQKEGRGAACLLPKASFLDPQNTYTVPPFQTAAGSADIISHTCETYFSQDKDLYFLDTFMEGLLRTVIKFAPIAMADPANGEARANLMWASSWAINGFADGGKTQAWSVHPMEHELSAFYDITHGLGLAILTPAWMRFVLAKDPDGTLPKLVQFAQNVFGITDPALSDLERANAGIDALQSFFVNDLKLAPTLTAIDIDDEHFEQMAEKACHKNPAIAGFVDLTPQDIVKIYKACQ</sequence>
<evidence type="ECO:0000313" key="4">
    <source>
        <dbReference type="EMBL" id="TGY63286.1"/>
    </source>
</evidence>
<dbReference type="PANTHER" id="PTHR43633:SF1">
    <property type="entry name" value="ALCOHOL DEHYDROGENASE YQHD"/>
    <property type="match status" value="1"/>
</dbReference>
<dbReference type="GO" id="GO:0046872">
    <property type="term" value="F:metal ion binding"/>
    <property type="evidence" value="ECO:0007669"/>
    <property type="project" value="InterPro"/>
</dbReference>
<keyword evidence="1" id="KW-0560">Oxidoreductase</keyword>
<accession>A0A4S2F2V4</accession>
<dbReference type="GO" id="GO:1990362">
    <property type="term" value="F:butanol dehydrogenase (NAD+) activity"/>
    <property type="evidence" value="ECO:0007669"/>
    <property type="project" value="InterPro"/>
</dbReference>
<dbReference type="CDD" id="cd08187">
    <property type="entry name" value="BDH"/>
    <property type="match status" value="1"/>
</dbReference>
<keyword evidence="5" id="KW-1185">Reference proteome</keyword>
<dbReference type="InterPro" id="IPR056798">
    <property type="entry name" value="ADH_Fe_C"/>
</dbReference>
<gene>
    <name evidence="4" type="ORF">E5334_01940</name>
</gene>
<comment type="caution">
    <text evidence="4">The sequence shown here is derived from an EMBL/GenBank/DDBJ whole genome shotgun (WGS) entry which is preliminary data.</text>
</comment>
<dbReference type="PROSITE" id="PS00060">
    <property type="entry name" value="ADH_IRON_2"/>
    <property type="match status" value="1"/>
</dbReference>
<dbReference type="PANTHER" id="PTHR43633">
    <property type="entry name" value="ALCOHOL DEHYDROGENASE YQHD"/>
    <property type="match status" value="1"/>
</dbReference>
<evidence type="ECO:0000259" key="3">
    <source>
        <dbReference type="Pfam" id="PF25137"/>
    </source>
</evidence>
<dbReference type="Pfam" id="PF00465">
    <property type="entry name" value="Fe-ADH"/>
    <property type="match status" value="1"/>
</dbReference>
<dbReference type="InterPro" id="IPR001670">
    <property type="entry name" value="ADH_Fe/GldA"/>
</dbReference>
<feature type="domain" description="Alcohol dehydrogenase iron-type/glycerol dehydrogenase GldA" evidence="2">
    <location>
        <begin position="9"/>
        <end position="178"/>
    </location>
</feature>
<organism evidence="4 5">
    <name type="scientific">Muricaecibacterium torontonense</name>
    <dbReference type="NCBI Taxonomy" id="3032871"/>
    <lineage>
        <taxon>Bacteria</taxon>
        <taxon>Bacillati</taxon>
        <taxon>Actinomycetota</taxon>
        <taxon>Coriobacteriia</taxon>
        <taxon>Coriobacteriales</taxon>
        <taxon>Atopobiaceae</taxon>
        <taxon>Muricaecibacterium</taxon>
    </lineage>
</organism>
<dbReference type="RefSeq" id="WP_136011913.1">
    <property type="nucleotide sequence ID" value="NZ_SRYE01000001.1"/>
</dbReference>
<dbReference type="Pfam" id="PF25137">
    <property type="entry name" value="ADH_Fe_C"/>
    <property type="match status" value="1"/>
</dbReference>
<proteinExistence type="predicted"/>